<dbReference type="Gene3D" id="3.40.50.2000">
    <property type="entry name" value="Glycogen Phosphorylase B"/>
    <property type="match status" value="1"/>
</dbReference>
<accession>A0A0A8J7K7</accession>
<evidence type="ECO:0000313" key="3">
    <source>
        <dbReference type="EMBL" id="BAQ01335.1"/>
    </source>
</evidence>
<dbReference type="Pfam" id="PF00534">
    <property type="entry name" value="Glycos_transf_1"/>
    <property type="match status" value="1"/>
</dbReference>
<name>A0A0A8J7K7_ECOLX</name>
<dbReference type="GO" id="GO:0016757">
    <property type="term" value="F:glycosyltransferase activity"/>
    <property type="evidence" value="ECO:0007669"/>
    <property type="project" value="InterPro"/>
</dbReference>
<dbReference type="InterPro" id="IPR001296">
    <property type="entry name" value="Glyco_trans_1"/>
</dbReference>
<feature type="domain" description="Glycosyl transferase family 1" evidence="2">
    <location>
        <begin position="545"/>
        <end position="625"/>
    </location>
</feature>
<reference evidence="3" key="1">
    <citation type="journal article" date="2014" name="DNA Res.">
        <title>A complete view of the genetic diversity of the Escherichia coli O-antigen biosynthesis gene cluster.</title>
        <authorList>
            <person name="Iguchi A."/>
            <person name="Iyoda S."/>
            <person name="Kikuchi T."/>
            <person name="Ogura Y."/>
            <person name="Katsura K."/>
            <person name="Ohnishi M."/>
            <person name="Hayashi T."/>
            <person name="Thomson N.R."/>
        </authorList>
    </citation>
    <scope>NUCLEOTIDE SEQUENCE</scope>
    <source>
        <strain evidence="3">H68</strain>
    </source>
</reference>
<keyword evidence="1 3" id="KW-0808">Transferase</keyword>
<dbReference type="SUPFAM" id="SSF53756">
    <property type="entry name" value="UDP-Glycosyltransferase/glycogen phosphorylase"/>
    <property type="match status" value="1"/>
</dbReference>
<protein>
    <submittedName>
        <fullName evidence="3">Putative glycosyltransferase</fullName>
    </submittedName>
</protein>
<organism evidence="3">
    <name type="scientific">Escherichia coli</name>
    <dbReference type="NCBI Taxonomy" id="562"/>
    <lineage>
        <taxon>Bacteria</taxon>
        <taxon>Pseudomonadati</taxon>
        <taxon>Pseudomonadota</taxon>
        <taxon>Gammaproteobacteria</taxon>
        <taxon>Enterobacterales</taxon>
        <taxon>Enterobacteriaceae</taxon>
        <taxon>Escherichia</taxon>
    </lineage>
</organism>
<evidence type="ECO:0000256" key="1">
    <source>
        <dbReference type="ARBA" id="ARBA00022679"/>
    </source>
</evidence>
<evidence type="ECO:0000259" key="2">
    <source>
        <dbReference type="Pfam" id="PF00534"/>
    </source>
</evidence>
<dbReference type="AlphaFoldDB" id="A0A0A8J7K7"/>
<dbReference type="PANTHER" id="PTHR46401">
    <property type="entry name" value="GLYCOSYLTRANSFERASE WBBK-RELATED"/>
    <property type="match status" value="1"/>
</dbReference>
<dbReference type="GO" id="GO:0009103">
    <property type="term" value="P:lipopolysaccharide biosynthetic process"/>
    <property type="evidence" value="ECO:0007669"/>
    <property type="project" value="TreeGrafter"/>
</dbReference>
<dbReference type="PANTHER" id="PTHR46401:SF2">
    <property type="entry name" value="GLYCOSYLTRANSFERASE WBBK-RELATED"/>
    <property type="match status" value="1"/>
</dbReference>
<proteinExistence type="predicted"/>
<dbReference type="EMBL" id="AB812038">
    <property type="protein sequence ID" value="BAQ01335.1"/>
    <property type="molecule type" value="Genomic_DNA"/>
</dbReference>
<sequence length="660" mass="76460">MIMTRNHMPSIKSVFLYEDEIGILTQEEKALGKNFKNLSIIIITEENAKNAVGEIKRNGYVSEDFLGKVYLAVKYSKNNAHEILAAQSTESEKNIHIRYFEDSTTDSKIKNILLKEINTQWVLFVALNFLFSKEELLLVNDDIKHQPCVSYNFPVLISKDSNRISMNGSLTLEYSDYQIRLDKKVTEIVFESSIEQQSFYFSGFLENKAHLINHLIFSNIGYFDENLSFGIELIDFSIRLRNSGLFIGNSKNSIIEKHKIAQHDFKKAETSFDTKLLTHSLNSFQNKYNVLLSDNIISSICGKRNEKLSESDTIIEKLDFPIKKPKIALIIDAENWAFANIANQLKKNLSSYYDFMIIPTQLISNLHHVLMMTKDCDLVHFFWREFIRAQNNSYYTLYNKEIGISDIEFDERFIKGRKFTTTIYDHLFLSHDEILERQSFYNEKIVAYSVCSSKLFQIYNDISCYPSPKIVTEDGVDLTLFKPVNLTRFNNIQDRELVVGWAGNSKWAGDIEDFKGFHSILKPAVEELQMEGLRIRLELADRQNGFIPHTEMVNYYAKIDLYVCPSKIEGTPNPVLESMACGVPVISTDVGVVRDAFGPLQKEWLLAERSQKALKEKLRKFYFERESLISNLSNENIEMIKKWDWSIKSQNFKSFFDSVL</sequence>